<name>A0A7C9VAE5_9HYPH</name>
<dbReference type="AlphaFoldDB" id="A0A7C9VAE5"/>
<dbReference type="PANTHER" id="PTHR30528:SF0">
    <property type="entry name" value="CYTOPLASMIC PROTEIN"/>
    <property type="match status" value="1"/>
</dbReference>
<keyword evidence="2" id="KW-1185">Reference proteome</keyword>
<evidence type="ECO:0000313" key="2">
    <source>
        <dbReference type="Proteomes" id="UP000481252"/>
    </source>
</evidence>
<evidence type="ECO:0000313" key="1">
    <source>
        <dbReference type="EMBL" id="NGN40867.1"/>
    </source>
</evidence>
<dbReference type="PANTHER" id="PTHR30528">
    <property type="entry name" value="CYTOPLASMIC PROTEIN"/>
    <property type="match status" value="1"/>
</dbReference>
<dbReference type="InterPro" id="IPR009351">
    <property type="entry name" value="AlkZ-like"/>
</dbReference>
<protein>
    <submittedName>
        <fullName evidence="1">Winged helix-turn-helix domain-containing protein</fullName>
    </submittedName>
</protein>
<proteinExistence type="predicted"/>
<dbReference type="Proteomes" id="UP000481252">
    <property type="component" value="Unassembled WGS sequence"/>
</dbReference>
<reference evidence="1 2" key="1">
    <citation type="submission" date="2020-02" db="EMBL/GenBank/DDBJ databases">
        <title>Genome sequence of the type strain CGMCC 1.15528 of Mesorhizobium zhangyense.</title>
        <authorList>
            <person name="Gao J."/>
            <person name="Sun J."/>
        </authorList>
    </citation>
    <scope>NUCLEOTIDE SEQUENCE [LARGE SCALE GENOMIC DNA]</scope>
    <source>
        <strain evidence="1 2">CGMCC 1.15528</strain>
    </source>
</reference>
<dbReference type="Pfam" id="PF06224">
    <property type="entry name" value="AlkZ-like"/>
    <property type="match status" value="1"/>
</dbReference>
<comment type="caution">
    <text evidence="1">The sequence shown here is derived from an EMBL/GenBank/DDBJ whole genome shotgun (WGS) entry which is preliminary data.</text>
</comment>
<dbReference type="RefSeq" id="WP_165115880.1">
    <property type="nucleotide sequence ID" value="NZ_JAAKZG010000003.1"/>
</dbReference>
<gene>
    <name evidence="1" type="ORF">G6N74_07300</name>
</gene>
<accession>A0A7C9VAE5</accession>
<dbReference type="EMBL" id="JAAKZG010000003">
    <property type="protein sequence ID" value="NGN40867.1"/>
    <property type="molecule type" value="Genomic_DNA"/>
</dbReference>
<sequence>MKETIPLSMARRIALAAQGFADPRPTGAIDRRHLNKVLSRIGLLQIDSVSAVVRAHYMPLFSRLGPYPRALLDNAATSRKRALFEYWAHEASFLPVETYPLMRWRMERAGQHEEMYTGLAKWARQNEGLINEIYQEVSNRGPIAASDIDGAKGSGGWWGWSDEKHAFEWLFWAGRITTSSRRGFERLYDLPERVLPASIYNAPVPSAPDAHRDLLRISARALGIATYSDLRDYFRLSPADMKGRIEELVESGELLPFRVKGWTHQAWLHADARIPRKVDARALLAPFDPLVWERARTERLFNFRYRIEIYTPAEKRQYGYYVLPFLLGDAIVARIDVKADRPARVLRVLAAYAEPGAPNHTAAALIEELRLMMSWLELDRIEISPAGDLAPALADIIAS</sequence>
<organism evidence="1 2">
    <name type="scientific">Mesorhizobium zhangyense</name>
    <dbReference type="NCBI Taxonomy" id="1776730"/>
    <lineage>
        <taxon>Bacteria</taxon>
        <taxon>Pseudomonadati</taxon>
        <taxon>Pseudomonadota</taxon>
        <taxon>Alphaproteobacteria</taxon>
        <taxon>Hyphomicrobiales</taxon>
        <taxon>Phyllobacteriaceae</taxon>
        <taxon>Mesorhizobium</taxon>
    </lineage>
</organism>